<evidence type="ECO:0000256" key="5">
    <source>
        <dbReference type="ARBA" id="ARBA00012567"/>
    </source>
</evidence>
<dbReference type="GO" id="GO:0070006">
    <property type="term" value="F:metalloaminopeptidase activity"/>
    <property type="evidence" value="ECO:0007669"/>
    <property type="project" value="TreeGrafter"/>
</dbReference>
<dbReference type="GO" id="GO:0004230">
    <property type="term" value="F:glutamyl aminopeptidase activity"/>
    <property type="evidence" value="ECO:0007669"/>
    <property type="project" value="UniProtKB-EC"/>
</dbReference>
<dbReference type="FunFam" id="1.25.50.20:FF:000001">
    <property type="entry name" value="Aminopeptidase"/>
    <property type="match status" value="1"/>
</dbReference>
<accession>A0A914A8Z4</accession>
<evidence type="ECO:0000256" key="18">
    <source>
        <dbReference type="ARBA" id="ARBA00023157"/>
    </source>
</evidence>
<feature type="domain" description="Aminopeptidase N-like N-terminal" evidence="27">
    <location>
        <begin position="136"/>
        <end position="328"/>
    </location>
</feature>
<feature type="domain" description="ERAP1-like C-terminal" evidence="26">
    <location>
        <begin position="672"/>
        <end position="988"/>
    </location>
</feature>
<dbReference type="Gene3D" id="2.60.40.1730">
    <property type="entry name" value="tricorn interacting facor f3 domain"/>
    <property type="match status" value="1"/>
</dbReference>
<evidence type="ECO:0000256" key="15">
    <source>
        <dbReference type="ARBA" id="ARBA00022989"/>
    </source>
</evidence>
<evidence type="ECO:0000256" key="23">
    <source>
        <dbReference type="SAM" id="MobiDB-lite"/>
    </source>
</evidence>
<evidence type="ECO:0000256" key="10">
    <source>
        <dbReference type="ARBA" id="ARBA00022723"/>
    </source>
</evidence>
<dbReference type="FunFam" id="2.60.40.1730:FF:000012">
    <property type="entry name" value="Aminopeptidase N"/>
    <property type="match status" value="1"/>
</dbReference>
<evidence type="ECO:0000256" key="20">
    <source>
        <dbReference type="PIRSR" id="PIRSR634016-1"/>
    </source>
</evidence>
<comment type="similarity">
    <text evidence="3">Belongs to the peptidase M1 family.</text>
</comment>
<dbReference type="Gene3D" id="1.25.50.20">
    <property type="match status" value="1"/>
</dbReference>
<evidence type="ECO:0000256" key="19">
    <source>
        <dbReference type="ARBA" id="ARBA00023180"/>
    </source>
</evidence>
<dbReference type="FunFam" id="1.10.390.10:FF:000016">
    <property type="entry name" value="Glutamyl aminopeptidase"/>
    <property type="match status" value="1"/>
</dbReference>
<keyword evidence="6" id="KW-0031">Aminopeptidase</keyword>
<dbReference type="SUPFAM" id="SSF55486">
    <property type="entry name" value="Metalloproteases ('zincins'), catalytic domain"/>
    <property type="match status" value="1"/>
</dbReference>
<evidence type="ECO:0000259" key="26">
    <source>
        <dbReference type="Pfam" id="PF11838"/>
    </source>
</evidence>
<comment type="cofactor">
    <cofactor evidence="21">
        <name>Zn(2+)</name>
        <dbReference type="ChEBI" id="CHEBI:29105"/>
    </cofactor>
    <text evidence="21">Binds 1 zinc ion per subunit.</text>
</comment>
<dbReference type="GO" id="GO:0005737">
    <property type="term" value="C:cytoplasm"/>
    <property type="evidence" value="ECO:0007669"/>
    <property type="project" value="TreeGrafter"/>
</dbReference>
<evidence type="ECO:0000256" key="9">
    <source>
        <dbReference type="ARBA" id="ARBA00022692"/>
    </source>
</evidence>
<proteinExistence type="inferred from homology"/>
<dbReference type="Gene3D" id="2.60.40.1910">
    <property type="match status" value="1"/>
</dbReference>
<dbReference type="OrthoDB" id="510539at2759"/>
<feature type="binding site" evidence="21">
    <location>
        <position position="435"/>
    </location>
    <ligand>
        <name>Zn(2+)</name>
        <dbReference type="ChEBI" id="CHEBI:29105"/>
        <note>catalytic</note>
    </ligand>
</feature>
<evidence type="ECO:0000256" key="3">
    <source>
        <dbReference type="ARBA" id="ARBA00010136"/>
    </source>
</evidence>
<dbReference type="GO" id="GO:0005886">
    <property type="term" value="C:plasma membrane"/>
    <property type="evidence" value="ECO:0007669"/>
    <property type="project" value="UniProtKB-SubCell"/>
</dbReference>
<comment type="catalytic activity">
    <reaction evidence="1">
        <text>Release of N-terminal glutamate (and to a lesser extent aspartate) from a peptide.</text>
        <dbReference type="EC" id="3.4.11.7"/>
    </reaction>
</comment>
<dbReference type="PANTHER" id="PTHR11533:SF276">
    <property type="entry name" value="GLUTAMYL AMINOPEPTIDASE"/>
    <property type="match status" value="1"/>
</dbReference>
<keyword evidence="11" id="KW-0378">Hydrolase</keyword>
<dbReference type="PANTHER" id="PTHR11533">
    <property type="entry name" value="PROTEASE M1 ZINC METALLOPROTEASE"/>
    <property type="match status" value="1"/>
</dbReference>
<feature type="transmembrane region" description="Helical" evidence="24">
    <location>
        <begin position="40"/>
        <end position="61"/>
    </location>
</feature>
<comment type="subcellular location">
    <subcellularLocation>
        <location evidence="2">Cell membrane</location>
        <topology evidence="2">Single-pass type II membrane protein</topology>
    </subcellularLocation>
</comment>
<dbReference type="InterPro" id="IPR014782">
    <property type="entry name" value="Peptidase_M1_dom"/>
</dbReference>
<dbReference type="GO" id="GO:0043171">
    <property type="term" value="P:peptide catabolic process"/>
    <property type="evidence" value="ECO:0007669"/>
    <property type="project" value="TreeGrafter"/>
</dbReference>
<evidence type="ECO:0000256" key="11">
    <source>
        <dbReference type="ARBA" id="ARBA00022801"/>
    </source>
</evidence>
<sequence>MGTDHDDVKLSTMEMEESGGSDSSSEKSSSRGIYCRRSQIAAFVVLALLLMAAVGLLAGLLPQCEVPSKEPINATPDKPEPTMMKTTKMPQVTTKKPQVTTAQQPPTKAMTTVQPTTPVPCNDPWCPLRLPSAVYPEHYKLLLYPNLDTANFTGTVDIDIVVNETIRFPRLHIKEMIILSSEIRPAVDSGSTPAPPLAVTRSFEYAKNQFYVMEMAQDLQPGKYVWSLEFQGYLQPNRVGFYLSTYTNDKGEKRKMATSKFEPTDARRAFPCFDEPNLKANYTTTLVHPEAPYIALSNMNNVSTTEYPLNTSLWQTEFATSVKMSTYLACFIVCDFQYKEKLLDTGVPFRVYAPPYQIDQVDYALEVGVNVTNYFEDYFDLAYPLPKLDMIAIPDFTSGAMEHWGLITYREVYLLYSDTESSEANKQRIAEVVAHELAHQWFGNIVTMDWWDDLWLNEGFASYVEYLGVNECHPDWQKMNQFLNQDFFYVMGNDQIVSSHPIIVDLQNPDQINEVFDSIPYSKGASVLRMLNYIVGEDVFKEGVANYLKKYEYGNAVSDDLWREIASVSEEKGDNIDVKYIMDSWTLQMGFPVVTLTKTVTGTEVRFDVKQEWFLVNPEADKSEDLYGSKFNYTWNIPFNTYFESNTSDIVPNYMPYTGVTFDRRVYEKDNWYVANYGNYGFYRVNYDTQNWNLLNEQLVNNHTVIDIRNRAGLLDDAFNLARAEMIDYDIPLDLTKYLVQEEEYTPWDAAYDGIIYLREMLRFRPAYAKLRKYFAAQAKPMLDKLTWEDTGSHMEKYLRSDIIYMSCGFGDTECLDQAVTRFRDYLAGTSVPVNIRRQAYRFGMEEEGDQDAWDYLWDMYLNSTVSTEKTNLRYAMARTRQVWLLARYLEYCRDDTKIRSQDFFSTLDYIAGNPVGNPLVWDWVRANYDYLLERFGVSDRYLGRLIPGFTDYWNTEQKLKELEDFWAEYPDAGAGARGRLQAVERIKTNIKWMAKNEDIITKWLDDNM</sequence>
<evidence type="ECO:0000256" key="8">
    <source>
        <dbReference type="ARBA" id="ARBA00022670"/>
    </source>
</evidence>
<feature type="binding site" evidence="21">
    <location>
        <position position="458"/>
    </location>
    <ligand>
        <name>Zn(2+)</name>
        <dbReference type="ChEBI" id="CHEBI:29105"/>
        <note>catalytic</note>
    </ligand>
</feature>
<keyword evidence="16" id="KW-0482">Metalloprotease</keyword>
<organism evidence="28 29">
    <name type="scientific">Patiria miniata</name>
    <name type="common">Bat star</name>
    <name type="synonym">Asterina miniata</name>
    <dbReference type="NCBI Taxonomy" id="46514"/>
    <lineage>
        <taxon>Eukaryota</taxon>
        <taxon>Metazoa</taxon>
        <taxon>Echinodermata</taxon>
        <taxon>Eleutherozoa</taxon>
        <taxon>Asterozoa</taxon>
        <taxon>Asteroidea</taxon>
        <taxon>Valvatacea</taxon>
        <taxon>Valvatida</taxon>
        <taxon>Asterinidae</taxon>
        <taxon>Patiria</taxon>
    </lineage>
</organism>
<dbReference type="Pfam" id="PF01433">
    <property type="entry name" value="Peptidase_M1"/>
    <property type="match status" value="1"/>
</dbReference>
<dbReference type="RefSeq" id="XP_038060243.1">
    <property type="nucleotide sequence ID" value="XM_038204315.1"/>
</dbReference>
<evidence type="ECO:0000256" key="2">
    <source>
        <dbReference type="ARBA" id="ARBA00004401"/>
    </source>
</evidence>
<feature type="compositionally biased region" description="Polar residues" evidence="23">
    <location>
        <begin position="84"/>
        <end position="115"/>
    </location>
</feature>
<dbReference type="Pfam" id="PF11838">
    <property type="entry name" value="ERAP1_C"/>
    <property type="match status" value="1"/>
</dbReference>
<dbReference type="EC" id="3.4.11.7" evidence="5"/>
<evidence type="ECO:0000313" key="28">
    <source>
        <dbReference type="EnsemblMetazoa" id="XP_038060243.1"/>
    </source>
</evidence>
<evidence type="ECO:0000256" key="14">
    <source>
        <dbReference type="ARBA" id="ARBA00022968"/>
    </source>
</evidence>
<keyword evidence="14" id="KW-0735">Signal-anchor</keyword>
<evidence type="ECO:0000256" key="4">
    <source>
        <dbReference type="ARBA" id="ARBA00011748"/>
    </source>
</evidence>
<name>A0A914A8Z4_PATMI</name>
<dbReference type="InterPro" id="IPR024571">
    <property type="entry name" value="ERAP1-like_C_dom"/>
</dbReference>
<dbReference type="PRINTS" id="PR00756">
    <property type="entry name" value="ALADIPTASE"/>
</dbReference>
<keyword evidence="9 24" id="KW-0812">Transmembrane</keyword>
<dbReference type="GO" id="GO:0006508">
    <property type="term" value="P:proteolysis"/>
    <property type="evidence" value="ECO:0007669"/>
    <property type="project" value="UniProtKB-KW"/>
</dbReference>
<keyword evidence="18" id="KW-1015">Disulfide bond</keyword>
<feature type="site" description="Transition state stabilizer" evidence="22">
    <location>
        <position position="521"/>
    </location>
</feature>
<keyword evidence="12 21" id="KW-0862">Zinc</keyword>
<dbReference type="Proteomes" id="UP000887568">
    <property type="component" value="Unplaced"/>
</dbReference>
<protein>
    <recommendedName>
        <fullName evidence="5">glutamyl aminopeptidase</fullName>
        <ecNumber evidence="5">3.4.11.7</ecNumber>
    </recommendedName>
</protein>
<evidence type="ECO:0000256" key="24">
    <source>
        <dbReference type="SAM" id="Phobius"/>
    </source>
</evidence>
<evidence type="ECO:0000256" key="7">
    <source>
        <dbReference type="ARBA" id="ARBA00022475"/>
    </source>
</evidence>
<feature type="binding site" evidence="21">
    <location>
        <position position="439"/>
    </location>
    <ligand>
        <name>Zn(2+)</name>
        <dbReference type="ChEBI" id="CHEBI:29105"/>
        <note>catalytic</note>
    </ligand>
</feature>
<keyword evidence="19" id="KW-0325">Glycoprotein</keyword>
<dbReference type="AlphaFoldDB" id="A0A914A8Z4"/>
<keyword evidence="8" id="KW-0645">Protease</keyword>
<feature type="region of interest" description="Disordered" evidence="23">
    <location>
        <begin position="1"/>
        <end position="30"/>
    </location>
</feature>
<dbReference type="GO" id="GO:0005615">
    <property type="term" value="C:extracellular space"/>
    <property type="evidence" value="ECO:0007669"/>
    <property type="project" value="TreeGrafter"/>
</dbReference>
<dbReference type="SUPFAM" id="SSF63737">
    <property type="entry name" value="Leukotriene A4 hydrolase N-terminal domain"/>
    <property type="match status" value="1"/>
</dbReference>
<dbReference type="InterPro" id="IPR027268">
    <property type="entry name" value="Peptidase_M4/M1_CTD_sf"/>
</dbReference>
<evidence type="ECO:0000256" key="17">
    <source>
        <dbReference type="ARBA" id="ARBA00023136"/>
    </source>
</evidence>
<keyword evidence="29" id="KW-1185">Reference proteome</keyword>
<feature type="domain" description="Peptidase M1 membrane alanine aminopeptidase" evidence="25">
    <location>
        <begin position="363"/>
        <end position="585"/>
    </location>
</feature>
<keyword evidence="15 24" id="KW-1133">Transmembrane helix</keyword>
<evidence type="ECO:0000259" key="25">
    <source>
        <dbReference type="Pfam" id="PF01433"/>
    </source>
</evidence>
<keyword evidence="17 24" id="KW-0472">Membrane</keyword>
<dbReference type="InterPro" id="IPR001930">
    <property type="entry name" value="Peptidase_M1"/>
</dbReference>
<dbReference type="GO" id="GO:0008270">
    <property type="term" value="F:zinc ion binding"/>
    <property type="evidence" value="ECO:0007669"/>
    <property type="project" value="InterPro"/>
</dbReference>
<reference evidence="28" key="1">
    <citation type="submission" date="2022-11" db="UniProtKB">
        <authorList>
            <consortium name="EnsemblMetazoa"/>
        </authorList>
    </citation>
    <scope>IDENTIFICATION</scope>
</reference>
<dbReference type="InterPro" id="IPR045357">
    <property type="entry name" value="Aminopeptidase_N-like_N"/>
</dbReference>
<dbReference type="Gene3D" id="1.10.390.10">
    <property type="entry name" value="Neutral Protease Domain 2"/>
    <property type="match status" value="1"/>
</dbReference>
<feature type="active site" description="Proton acceptor" evidence="20">
    <location>
        <position position="436"/>
    </location>
</feature>
<comment type="subunit">
    <text evidence="4">Homodimer; disulfide-linked.</text>
</comment>
<evidence type="ECO:0000256" key="22">
    <source>
        <dbReference type="PIRSR" id="PIRSR634016-4"/>
    </source>
</evidence>
<evidence type="ECO:0000259" key="27">
    <source>
        <dbReference type="Pfam" id="PF17900"/>
    </source>
</evidence>
<keyword evidence="10 21" id="KW-0479">Metal-binding</keyword>
<keyword evidence="7" id="KW-1003">Cell membrane</keyword>
<evidence type="ECO:0000256" key="16">
    <source>
        <dbReference type="ARBA" id="ARBA00023049"/>
    </source>
</evidence>
<dbReference type="InterPro" id="IPR050344">
    <property type="entry name" value="Peptidase_M1_aminopeptidases"/>
</dbReference>
<dbReference type="GO" id="GO:0042277">
    <property type="term" value="F:peptide binding"/>
    <property type="evidence" value="ECO:0007669"/>
    <property type="project" value="TreeGrafter"/>
</dbReference>
<feature type="region of interest" description="Disordered" evidence="23">
    <location>
        <begin position="67"/>
        <end position="115"/>
    </location>
</feature>
<dbReference type="Pfam" id="PF17900">
    <property type="entry name" value="Peptidase_M1_N"/>
    <property type="match status" value="1"/>
</dbReference>
<evidence type="ECO:0000256" key="1">
    <source>
        <dbReference type="ARBA" id="ARBA00001703"/>
    </source>
</evidence>
<evidence type="ECO:0000313" key="29">
    <source>
        <dbReference type="Proteomes" id="UP000887568"/>
    </source>
</evidence>
<dbReference type="InterPro" id="IPR042097">
    <property type="entry name" value="Aminopeptidase_N-like_N_sf"/>
</dbReference>
<keyword evidence="13" id="KW-0106">Calcium</keyword>
<dbReference type="GeneID" id="119731228"/>
<evidence type="ECO:0000256" key="6">
    <source>
        <dbReference type="ARBA" id="ARBA00022438"/>
    </source>
</evidence>
<evidence type="ECO:0000256" key="13">
    <source>
        <dbReference type="ARBA" id="ARBA00022837"/>
    </source>
</evidence>
<evidence type="ECO:0000256" key="21">
    <source>
        <dbReference type="PIRSR" id="PIRSR634016-3"/>
    </source>
</evidence>
<dbReference type="CDD" id="cd09601">
    <property type="entry name" value="M1_APN-Q_like"/>
    <property type="match status" value="1"/>
</dbReference>
<evidence type="ECO:0000256" key="12">
    <source>
        <dbReference type="ARBA" id="ARBA00022833"/>
    </source>
</evidence>
<dbReference type="EnsemblMetazoa" id="XM_038204315.1">
    <property type="protein sequence ID" value="XP_038060243.1"/>
    <property type="gene ID" value="LOC119731228"/>
</dbReference>
<dbReference type="InterPro" id="IPR034016">
    <property type="entry name" value="M1_APN-typ"/>
</dbReference>